<name>U6FB93_LACHE</name>
<comment type="caution">
    <text evidence="1">The sequence shown here is derived from an EMBL/GenBank/DDBJ whole genome shotgun (WGS) entry which is preliminary data.</text>
</comment>
<dbReference type="AlphaFoldDB" id="U6FB93"/>
<sequence length="22" mass="2616">MYGLLEQEYVIGLPSRIYIKET</sequence>
<protein>
    <submittedName>
        <fullName evidence="1">Uncharacterized protein</fullName>
    </submittedName>
</protein>
<accession>U6FB93</accession>
<evidence type="ECO:0000313" key="1">
    <source>
        <dbReference type="EMBL" id="CDI61232.1"/>
    </source>
</evidence>
<dbReference type="Proteomes" id="UP000017247">
    <property type="component" value="Unassembled WGS sequence"/>
</dbReference>
<reference evidence="1" key="1">
    <citation type="submission" date="2013-09" db="EMBL/GenBank/DDBJ databases">
        <title>Draft Genome Sequence of five Lactobacillus helveticus strains CIRM-BIA 101T, 103, 104, 951 and 953 isolated from milk product.</title>
        <authorList>
            <person name="Valence F."/>
            <person name="Chuat V."/>
            <person name="Ma L."/>
            <person name="Creno S."/>
            <person name="Falentin H."/>
            <person name="Lortal S."/>
            <person name="Bizet C."/>
            <person name="Clermont D."/>
            <person name="Loux V."/>
            <person name="Bouchier C."/>
            <person name="Cousin S."/>
        </authorList>
    </citation>
    <scope>NUCLEOTIDE SEQUENCE [LARGE SCALE GENOMIC DNA]</scope>
    <source>
        <strain evidence="1">CIRM-BIA 104</strain>
    </source>
</reference>
<dbReference type="EMBL" id="CBUL010000183">
    <property type="protein sequence ID" value="CDI61232.1"/>
    <property type="molecule type" value="Genomic_DNA"/>
</dbReference>
<gene>
    <name evidence="1" type="ORF">LHCIRMBIA104_02422</name>
</gene>
<evidence type="ECO:0000313" key="2">
    <source>
        <dbReference type="Proteomes" id="UP000017247"/>
    </source>
</evidence>
<organism evidence="1 2">
    <name type="scientific">Lactobacillus helveticus CIRM-BIA 104</name>
    <dbReference type="NCBI Taxonomy" id="1226333"/>
    <lineage>
        <taxon>Bacteria</taxon>
        <taxon>Bacillati</taxon>
        <taxon>Bacillota</taxon>
        <taxon>Bacilli</taxon>
        <taxon>Lactobacillales</taxon>
        <taxon>Lactobacillaceae</taxon>
        <taxon>Lactobacillus</taxon>
    </lineage>
</organism>
<dbReference type="HOGENOM" id="CLU_3424774_0_0_9"/>
<proteinExistence type="predicted"/>